<protein>
    <submittedName>
        <fullName evidence="2">Uncharacterized protein</fullName>
    </submittedName>
</protein>
<dbReference type="AlphaFoldDB" id="A0A261Y242"/>
<gene>
    <name evidence="2" type="ORF">BZG36_02879</name>
</gene>
<dbReference type="Proteomes" id="UP000242875">
    <property type="component" value="Unassembled WGS sequence"/>
</dbReference>
<keyword evidence="1" id="KW-0175">Coiled coil</keyword>
<reference evidence="2 3" key="1">
    <citation type="journal article" date="2017" name="Mycologia">
        <title>Bifiguratus adelaidae, gen. et sp. nov., a new member of Mucoromycotina in endophytic and soil-dwelling habitats.</title>
        <authorList>
            <person name="Torres-Cruz T.J."/>
            <person name="Billingsley Tobias T.L."/>
            <person name="Almatruk M."/>
            <person name="Hesse C."/>
            <person name="Kuske C.R."/>
            <person name="Desiro A."/>
            <person name="Benucci G.M."/>
            <person name="Bonito G."/>
            <person name="Stajich J.E."/>
            <person name="Dunlap C."/>
            <person name="Arnold A.E."/>
            <person name="Porras-Alfaro A."/>
        </authorList>
    </citation>
    <scope>NUCLEOTIDE SEQUENCE [LARGE SCALE GENOMIC DNA]</scope>
    <source>
        <strain evidence="2 3">AZ0501</strain>
    </source>
</reference>
<keyword evidence="3" id="KW-1185">Reference proteome</keyword>
<evidence type="ECO:0000313" key="3">
    <source>
        <dbReference type="Proteomes" id="UP000242875"/>
    </source>
</evidence>
<evidence type="ECO:0000256" key="1">
    <source>
        <dbReference type="SAM" id="Coils"/>
    </source>
</evidence>
<accession>A0A261Y242</accession>
<proteinExistence type="predicted"/>
<dbReference type="EMBL" id="MVBO01000033">
    <property type="protein sequence ID" value="OZJ04662.1"/>
    <property type="molecule type" value="Genomic_DNA"/>
</dbReference>
<comment type="caution">
    <text evidence="2">The sequence shown here is derived from an EMBL/GenBank/DDBJ whole genome shotgun (WGS) entry which is preliminary data.</text>
</comment>
<organism evidence="2 3">
    <name type="scientific">Bifiguratus adelaidae</name>
    <dbReference type="NCBI Taxonomy" id="1938954"/>
    <lineage>
        <taxon>Eukaryota</taxon>
        <taxon>Fungi</taxon>
        <taxon>Fungi incertae sedis</taxon>
        <taxon>Mucoromycota</taxon>
        <taxon>Mucoromycotina</taxon>
        <taxon>Endogonomycetes</taxon>
        <taxon>Endogonales</taxon>
        <taxon>Endogonales incertae sedis</taxon>
        <taxon>Bifiguratus</taxon>
    </lineage>
</organism>
<name>A0A261Y242_9FUNG</name>
<feature type="coiled-coil region" evidence="1">
    <location>
        <begin position="4"/>
        <end position="31"/>
    </location>
</feature>
<sequence>MKALEEARRYIQRLREALGSKQRDMQRTMQEQEAHLRSITDPMQLSVLLNTIYETRQALLRSNAASLQRLSAKQRWLDELTAKGNEMEVEMMDRV</sequence>
<evidence type="ECO:0000313" key="2">
    <source>
        <dbReference type="EMBL" id="OZJ04662.1"/>
    </source>
</evidence>